<feature type="region of interest" description="Disordered" evidence="1">
    <location>
        <begin position="289"/>
        <end position="348"/>
    </location>
</feature>
<name>A0A0K2UBA3_LEPSM</name>
<feature type="compositionally biased region" description="Polar residues" evidence="1">
    <location>
        <begin position="465"/>
        <end position="480"/>
    </location>
</feature>
<evidence type="ECO:0000313" key="3">
    <source>
        <dbReference type="EMBL" id="CDW35237.1"/>
    </source>
</evidence>
<feature type="compositionally biased region" description="Polar residues" evidence="1">
    <location>
        <begin position="521"/>
        <end position="536"/>
    </location>
</feature>
<feature type="compositionally biased region" description="Basic and acidic residues" evidence="1">
    <location>
        <begin position="295"/>
        <end position="309"/>
    </location>
</feature>
<feature type="compositionally biased region" description="Basic and acidic residues" evidence="1">
    <location>
        <begin position="415"/>
        <end position="430"/>
    </location>
</feature>
<feature type="compositionally biased region" description="Polar residues" evidence="1">
    <location>
        <begin position="379"/>
        <end position="394"/>
    </location>
</feature>
<feature type="region of interest" description="Disordered" evidence="1">
    <location>
        <begin position="379"/>
        <end position="398"/>
    </location>
</feature>
<feature type="compositionally biased region" description="Basic and acidic residues" evidence="1">
    <location>
        <begin position="645"/>
        <end position="654"/>
    </location>
</feature>
<dbReference type="AlphaFoldDB" id="A0A0K2UBA3"/>
<feature type="compositionally biased region" description="Polar residues" evidence="1">
    <location>
        <begin position="319"/>
        <end position="328"/>
    </location>
</feature>
<keyword evidence="2" id="KW-0472">Membrane</keyword>
<organism evidence="3">
    <name type="scientific">Lepeophtheirus salmonis</name>
    <name type="common">Salmon louse</name>
    <name type="synonym">Caligus salmonis</name>
    <dbReference type="NCBI Taxonomy" id="72036"/>
    <lineage>
        <taxon>Eukaryota</taxon>
        <taxon>Metazoa</taxon>
        <taxon>Ecdysozoa</taxon>
        <taxon>Arthropoda</taxon>
        <taxon>Crustacea</taxon>
        <taxon>Multicrustacea</taxon>
        <taxon>Hexanauplia</taxon>
        <taxon>Copepoda</taxon>
        <taxon>Siphonostomatoida</taxon>
        <taxon>Caligidae</taxon>
        <taxon>Lepeophtheirus</taxon>
    </lineage>
</organism>
<feature type="region of interest" description="Disordered" evidence="1">
    <location>
        <begin position="405"/>
        <end position="775"/>
    </location>
</feature>
<feature type="compositionally biased region" description="Basic and acidic residues" evidence="1">
    <location>
        <begin position="565"/>
        <end position="577"/>
    </location>
</feature>
<feature type="compositionally biased region" description="Basic and acidic residues" evidence="1">
    <location>
        <begin position="445"/>
        <end position="459"/>
    </location>
</feature>
<protein>
    <submittedName>
        <fullName evidence="3">Uncharacterized protein</fullName>
    </submittedName>
</protein>
<feature type="compositionally biased region" description="Basic and acidic residues" evidence="1">
    <location>
        <begin position="754"/>
        <end position="766"/>
    </location>
</feature>
<keyword evidence="2" id="KW-0812">Transmembrane</keyword>
<sequence length="775" mass="85361">MSTGAEVLRVTTAVTIGAILLLGFGYYRYFSVIRKKKRDNEFDSESSIEVKKVAPLSSSNAPSSTKKVSISITTTENGEVLNEFDEKEEARRVIQKVLSQEMTKNFVPEKSKKIIEDTLEGLDGKINFETSRSSRASSERLSEIGRYVPFEEVLNRKSMERSPTPNSSRYAPSSLPSGSSSPSKSYVYLSRESSFVKDDTELSPKKGSRSPSFELFKSKRTSVEKEVTQIVTSNFESVPQDLSPMTAFKNSLNGDKVLDSKDDLNYSDGILSPKEAKLLLSSFNQIHMNGTENSKTGETESSSSRKDSVELSPVVKPISSFTSFTSEKSNTETHTNERVSTSPFKDSSLSLSNLRNVNEPTSVPQSFINLKNIEINTQSSYDGTSTEDCSSSAEITDLKPRLLKEENEPSPMFERFLRGESSAEFKKDTSFLEDNISPESGNAMTDERSSTYLEKENSVPKDNISPESGNAMTDEGSSTYLEKESSVPKESISPESGNAMTDEGSSTYLEKENSVPKENISPESGNAMTDEGSSTYLEKENSVPKENISPESGNAMNNEGTATGLEKENSVPKEHISPESGSTGTDEGSSTDLEKDDSGPKGDTSPESVDTMADDVSVHEIPSLETLPISNMLPATEEINSTQSTDKESKKNDKFASSTDFRPEWAKISKSNGHVWEKGVAYQEKGRPIPSSNRTEDDDEMSLLSRSQEKDIHSKAPLLSDSDEEEGKLQGEAMVLSQPRIMEEIKEESEEPAELPRKKVKTQDSKGRKKKGRKK</sequence>
<keyword evidence="2" id="KW-1133">Transmembrane helix</keyword>
<feature type="compositionally biased region" description="Polar residues" evidence="1">
    <location>
        <begin position="493"/>
        <end position="508"/>
    </location>
</feature>
<proteinExistence type="predicted"/>
<dbReference type="EMBL" id="HACA01017876">
    <property type="protein sequence ID" value="CDW35237.1"/>
    <property type="molecule type" value="Transcribed_RNA"/>
</dbReference>
<feature type="region of interest" description="Disordered" evidence="1">
    <location>
        <begin position="156"/>
        <end position="184"/>
    </location>
</feature>
<feature type="compositionally biased region" description="Low complexity" evidence="1">
    <location>
        <begin position="579"/>
        <end position="591"/>
    </location>
</feature>
<reference evidence="3" key="1">
    <citation type="submission" date="2014-05" db="EMBL/GenBank/DDBJ databases">
        <authorList>
            <person name="Chronopoulou M."/>
        </authorList>
    </citation>
    <scope>NUCLEOTIDE SEQUENCE</scope>
    <source>
        <tissue evidence="3">Whole organism</tissue>
    </source>
</reference>
<feature type="transmembrane region" description="Helical" evidence="2">
    <location>
        <begin position="7"/>
        <end position="27"/>
    </location>
</feature>
<evidence type="ECO:0000256" key="1">
    <source>
        <dbReference type="SAM" id="MobiDB-lite"/>
    </source>
</evidence>
<accession>A0A0K2UBA3</accession>
<feature type="compositionally biased region" description="Polar residues" evidence="1">
    <location>
        <begin position="549"/>
        <end position="561"/>
    </location>
</feature>
<feature type="compositionally biased region" description="Low complexity" evidence="1">
    <location>
        <begin position="167"/>
        <end position="184"/>
    </location>
</feature>
<evidence type="ECO:0000256" key="2">
    <source>
        <dbReference type="SAM" id="Phobius"/>
    </source>
</evidence>